<organism evidence="4 5">
    <name type="scientific">Ilumatobacter coccineus</name>
    <dbReference type="NCBI Taxonomy" id="467094"/>
    <lineage>
        <taxon>Bacteria</taxon>
        <taxon>Bacillati</taxon>
        <taxon>Actinomycetota</taxon>
        <taxon>Acidimicrobiia</taxon>
        <taxon>Acidimicrobiales</taxon>
        <taxon>Ilumatobacteraceae</taxon>
        <taxon>Ilumatobacter</taxon>
    </lineage>
</organism>
<dbReference type="AlphaFoldDB" id="A0A2G6KEZ2"/>
<gene>
    <name evidence="4" type="ORF">CSA55_01245</name>
</gene>
<name>A0A2G6KEZ2_9ACTN</name>
<proteinExistence type="predicted"/>
<dbReference type="GO" id="GO:0005829">
    <property type="term" value="C:cytosol"/>
    <property type="evidence" value="ECO:0007669"/>
    <property type="project" value="TreeGrafter"/>
</dbReference>
<dbReference type="EMBL" id="PDSL01000021">
    <property type="protein sequence ID" value="PIE34253.1"/>
    <property type="molecule type" value="Genomic_DNA"/>
</dbReference>
<dbReference type="PROSITE" id="PS01247">
    <property type="entry name" value="IUNH"/>
    <property type="match status" value="1"/>
</dbReference>
<dbReference type="InterPro" id="IPR015910">
    <property type="entry name" value="I/U_nuclsd_hydro_CS"/>
</dbReference>
<dbReference type="Proteomes" id="UP000230914">
    <property type="component" value="Unassembled WGS sequence"/>
</dbReference>
<dbReference type="Pfam" id="PF01156">
    <property type="entry name" value="IU_nuc_hydro"/>
    <property type="match status" value="1"/>
</dbReference>
<keyword evidence="1 4" id="KW-0378">Hydrolase</keyword>
<dbReference type="InterPro" id="IPR036452">
    <property type="entry name" value="Ribo_hydro-like"/>
</dbReference>
<dbReference type="InterPro" id="IPR023186">
    <property type="entry name" value="IUNH"/>
</dbReference>
<evidence type="ECO:0000259" key="3">
    <source>
        <dbReference type="Pfam" id="PF01156"/>
    </source>
</evidence>
<accession>A0A2G6KEZ2</accession>
<dbReference type="GO" id="GO:0006152">
    <property type="term" value="P:purine nucleoside catabolic process"/>
    <property type="evidence" value="ECO:0007669"/>
    <property type="project" value="TreeGrafter"/>
</dbReference>
<comment type="caution">
    <text evidence="4">The sequence shown here is derived from an EMBL/GenBank/DDBJ whole genome shotgun (WGS) entry which is preliminary data.</text>
</comment>
<keyword evidence="2" id="KW-0326">Glycosidase</keyword>
<protein>
    <submittedName>
        <fullName evidence="4">Nucleoside hydrolase</fullName>
    </submittedName>
</protein>
<evidence type="ECO:0000256" key="1">
    <source>
        <dbReference type="ARBA" id="ARBA00022801"/>
    </source>
</evidence>
<dbReference type="GO" id="GO:0045437">
    <property type="term" value="F:uridine nucleosidase activity"/>
    <property type="evidence" value="ECO:0007669"/>
    <property type="project" value="UniProtKB-ARBA"/>
</dbReference>
<evidence type="ECO:0000313" key="5">
    <source>
        <dbReference type="Proteomes" id="UP000230914"/>
    </source>
</evidence>
<evidence type="ECO:0000313" key="4">
    <source>
        <dbReference type="EMBL" id="PIE34253.1"/>
    </source>
</evidence>
<sequence>MVDPVRPHPDRRPIFIDTDTASDDAVALVIALRHPDIEVVGISVVAGNVPLDRAVQNALYTRDLCQAHEVPVHVGADTPLHIPLITAQNVHGADGMGDIGLDLSGRTPDSDDAVGALIQASHDHAGELTLVTLGPLTNIALALERDPDLPTRIDRVVTMGAVADHIGNVTPAAEYNMWADPDAVAAVLASDLTIEFVGWDISRKYAVITPEIARDIRSIGTPLAEFCVDIQAMLTNYCATDTKLAGFDLPDPITMAYAIDSTIATEIRDLYVEVETESELTRGMVVMDVLGITGQPPNARVITAADHDAFVDMWRRSVS</sequence>
<feature type="domain" description="Inosine/uridine-preferring nucleoside hydrolase" evidence="3">
    <location>
        <begin position="14"/>
        <end position="311"/>
    </location>
</feature>
<dbReference type="PANTHER" id="PTHR12304">
    <property type="entry name" value="INOSINE-URIDINE PREFERRING NUCLEOSIDE HYDROLASE"/>
    <property type="match status" value="1"/>
</dbReference>
<dbReference type="InterPro" id="IPR001910">
    <property type="entry name" value="Inosine/uridine_hydrolase_dom"/>
</dbReference>
<dbReference type="GO" id="GO:0008477">
    <property type="term" value="F:purine nucleosidase activity"/>
    <property type="evidence" value="ECO:0007669"/>
    <property type="project" value="TreeGrafter"/>
</dbReference>
<dbReference type="PANTHER" id="PTHR12304:SF4">
    <property type="entry name" value="URIDINE NUCLEOSIDASE"/>
    <property type="match status" value="1"/>
</dbReference>
<dbReference type="SUPFAM" id="SSF53590">
    <property type="entry name" value="Nucleoside hydrolase"/>
    <property type="match status" value="1"/>
</dbReference>
<evidence type="ECO:0000256" key="2">
    <source>
        <dbReference type="ARBA" id="ARBA00023295"/>
    </source>
</evidence>
<dbReference type="Gene3D" id="3.90.245.10">
    <property type="entry name" value="Ribonucleoside hydrolase-like"/>
    <property type="match status" value="1"/>
</dbReference>
<reference evidence="4 5" key="1">
    <citation type="submission" date="2017-10" db="EMBL/GenBank/DDBJ databases">
        <title>Novel microbial diversity and functional potential in the marine mammal oral microbiome.</title>
        <authorList>
            <person name="Dudek N.K."/>
            <person name="Sun C.L."/>
            <person name="Burstein D."/>
            <person name="Kantor R.S."/>
            <person name="Aliaga Goltsman D.S."/>
            <person name="Bik E.M."/>
            <person name="Thomas B.C."/>
            <person name="Banfield J.F."/>
            <person name="Relman D.A."/>
        </authorList>
    </citation>
    <scope>NUCLEOTIDE SEQUENCE [LARGE SCALE GENOMIC DNA]</scope>
    <source>
        <strain evidence="4">DOLJORAL78_61_10</strain>
    </source>
</reference>